<name>A0A9W4SXT1_9GLOM</name>
<accession>A0A9W4SXT1</accession>
<dbReference type="EMBL" id="CAMKVN010003665">
    <property type="protein sequence ID" value="CAI2185316.1"/>
    <property type="molecule type" value="Genomic_DNA"/>
</dbReference>
<organism evidence="1 2">
    <name type="scientific">Funneliformis geosporum</name>
    <dbReference type="NCBI Taxonomy" id="1117311"/>
    <lineage>
        <taxon>Eukaryota</taxon>
        <taxon>Fungi</taxon>
        <taxon>Fungi incertae sedis</taxon>
        <taxon>Mucoromycota</taxon>
        <taxon>Glomeromycotina</taxon>
        <taxon>Glomeromycetes</taxon>
        <taxon>Glomerales</taxon>
        <taxon>Glomeraceae</taxon>
        <taxon>Funneliformis</taxon>
    </lineage>
</organism>
<dbReference type="Proteomes" id="UP001153678">
    <property type="component" value="Unassembled WGS sequence"/>
</dbReference>
<evidence type="ECO:0000313" key="2">
    <source>
        <dbReference type="Proteomes" id="UP001153678"/>
    </source>
</evidence>
<dbReference type="AlphaFoldDB" id="A0A9W4SXT1"/>
<keyword evidence="2" id="KW-1185">Reference proteome</keyword>
<protein>
    <submittedName>
        <fullName evidence="1">19468_t:CDS:1</fullName>
    </submittedName>
</protein>
<proteinExistence type="predicted"/>
<feature type="non-terminal residue" evidence="1">
    <location>
        <position position="1"/>
    </location>
</feature>
<evidence type="ECO:0000313" key="1">
    <source>
        <dbReference type="EMBL" id="CAI2185316.1"/>
    </source>
</evidence>
<comment type="caution">
    <text evidence="1">The sequence shown here is derived from an EMBL/GenBank/DDBJ whole genome shotgun (WGS) entry which is preliminary data.</text>
</comment>
<sequence>GVWRSIWGILEICPRIPLLAYIESLYEDDDGNSTYNNYQLDDTIIANVTSNDSWTANLLTDFNTYRNSEEQSDLLSFGIE</sequence>
<reference evidence="1" key="1">
    <citation type="submission" date="2022-08" db="EMBL/GenBank/DDBJ databases">
        <authorList>
            <person name="Kallberg Y."/>
            <person name="Tangrot J."/>
            <person name="Rosling A."/>
        </authorList>
    </citation>
    <scope>NUCLEOTIDE SEQUENCE</scope>
    <source>
        <strain evidence="1">Wild A</strain>
    </source>
</reference>
<gene>
    <name evidence="1" type="ORF">FWILDA_LOCUS12016</name>
</gene>